<protein>
    <recommendedName>
        <fullName evidence="4">aspartyl aminopeptidase</fullName>
        <ecNumber evidence="4">3.4.11.21</ecNumber>
    </recommendedName>
</protein>
<keyword evidence="8 11" id="KW-0378">Hydrolase</keyword>
<keyword evidence="6 11" id="KW-0645">Protease</keyword>
<evidence type="ECO:0000256" key="6">
    <source>
        <dbReference type="ARBA" id="ARBA00022670"/>
    </source>
</evidence>
<comment type="catalytic activity">
    <reaction evidence="1">
        <text>Release of an N-terminal aspartate or glutamate from a peptide, with a preference for aspartate.</text>
        <dbReference type="EC" id="3.4.11.21"/>
    </reaction>
</comment>
<dbReference type="GO" id="GO:0046872">
    <property type="term" value="F:metal ion binding"/>
    <property type="evidence" value="ECO:0007669"/>
    <property type="project" value="UniProtKB-KW"/>
</dbReference>
<dbReference type="AlphaFoldDB" id="A0ABD3MW50"/>
<reference evidence="12 13" key="1">
    <citation type="submission" date="2024-10" db="EMBL/GenBank/DDBJ databases">
        <title>Updated reference genomes for cyclostephanoid diatoms.</title>
        <authorList>
            <person name="Roberts W.R."/>
            <person name="Alverson A.J."/>
        </authorList>
    </citation>
    <scope>NUCLEOTIDE SEQUENCE [LARGE SCALE GENOMIC DNA]</scope>
    <source>
        <strain evidence="12 13">AJA010-31</strain>
    </source>
</reference>
<dbReference type="GO" id="GO:0005737">
    <property type="term" value="C:cytoplasm"/>
    <property type="evidence" value="ECO:0007669"/>
    <property type="project" value="UniProtKB-ARBA"/>
</dbReference>
<sequence length="560" mass="60953">MTSALRCITKYTCLRTSLTKSTAMRLSRVSSLALLTGLGQSSAWLTPSPVRSVALRETGALQNSNIGYQTSLKASISSLPPLSSHYEDCMPLARDAMDFIDASPDPFHAVHTSTQALEAAGFTEWKDSELVPGGKYYFTRNKSTLVAFGIGKNFKPGNGFKIIGSHTDSPNLKVKPYSKRTTDKNGGSSGAIQIGVECYGGGLWHTWFDRDLGISGRVFIDDKEKRKIRQELVKIDRAILRIPNLAIHLQSAKEREAFAVNKEDHLSPILATAVKESLTSGGAEDQTEDDGDEWLRQQEPLLVHLLASELKVDTKDIVDFELNLFDVQPASLGGVRSEFVHSSRLDNLASCFLSLRGLIDHVTNEGLENDDDISMIAMFDHEEVGSSSATGAGSPIVGEAVKRISHVLGAGEDSPVMYDKTVQNSFVLSVDQAHAVHPNYASKHEKSHGPKMNGGMVIKRNNNQRYATNGLTGLIMKEIGKAAGLPPIQEFVVRNDCACGSTIGPIISSTTGIRAIDMGCPQLSMHSIRETMGVKDFTHGLALFKAYFKHFSAIDERIEG</sequence>
<dbReference type="GO" id="GO:0008237">
    <property type="term" value="F:metallopeptidase activity"/>
    <property type="evidence" value="ECO:0007669"/>
    <property type="project" value="UniProtKB-KW"/>
</dbReference>
<dbReference type="EC" id="3.4.11.21" evidence="4"/>
<dbReference type="FunFam" id="2.30.250.10:FF:000001">
    <property type="entry name" value="Aspartyl aminopeptidase 1"/>
    <property type="match status" value="1"/>
</dbReference>
<evidence type="ECO:0000313" key="12">
    <source>
        <dbReference type="EMBL" id="KAL3768153.1"/>
    </source>
</evidence>
<evidence type="ECO:0000256" key="8">
    <source>
        <dbReference type="ARBA" id="ARBA00022801"/>
    </source>
</evidence>
<dbReference type="GO" id="GO:0004177">
    <property type="term" value="F:aminopeptidase activity"/>
    <property type="evidence" value="ECO:0007669"/>
    <property type="project" value="UniProtKB-KW"/>
</dbReference>
<evidence type="ECO:0000256" key="9">
    <source>
        <dbReference type="ARBA" id="ARBA00022833"/>
    </source>
</evidence>
<dbReference type="GO" id="GO:0006508">
    <property type="term" value="P:proteolysis"/>
    <property type="evidence" value="ECO:0007669"/>
    <property type="project" value="UniProtKB-KW"/>
</dbReference>
<dbReference type="PANTHER" id="PTHR28570:SF3">
    <property type="entry name" value="ASPARTYL AMINOPEPTIDASE"/>
    <property type="match status" value="1"/>
</dbReference>
<dbReference type="CDD" id="cd05658">
    <property type="entry name" value="M18_DAP"/>
    <property type="match status" value="1"/>
</dbReference>
<dbReference type="SUPFAM" id="SSF101821">
    <property type="entry name" value="Aminopeptidase/glucanase lid domain"/>
    <property type="match status" value="1"/>
</dbReference>
<name>A0ABD3MW50_9STRA</name>
<evidence type="ECO:0000256" key="3">
    <source>
        <dbReference type="ARBA" id="ARBA00008290"/>
    </source>
</evidence>
<comment type="similarity">
    <text evidence="3 11">Belongs to the peptidase M18 family.</text>
</comment>
<evidence type="ECO:0000256" key="4">
    <source>
        <dbReference type="ARBA" id="ARBA00011965"/>
    </source>
</evidence>
<evidence type="ECO:0000256" key="10">
    <source>
        <dbReference type="ARBA" id="ARBA00023049"/>
    </source>
</evidence>
<accession>A0ABD3MW50</accession>
<keyword evidence="7 11" id="KW-0479">Metal-binding</keyword>
<evidence type="ECO:0000256" key="5">
    <source>
        <dbReference type="ARBA" id="ARBA00022438"/>
    </source>
</evidence>
<evidence type="ECO:0000256" key="11">
    <source>
        <dbReference type="RuleBase" id="RU004386"/>
    </source>
</evidence>
<dbReference type="SUPFAM" id="SSF53187">
    <property type="entry name" value="Zn-dependent exopeptidases"/>
    <property type="match status" value="1"/>
</dbReference>
<keyword evidence="10 11" id="KW-0482">Metalloprotease</keyword>
<organism evidence="12 13">
    <name type="scientific">Cyclotella atomus</name>
    <dbReference type="NCBI Taxonomy" id="382360"/>
    <lineage>
        <taxon>Eukaryota</taxon>
        <taxon>Sar</taxon>
        <taxon>Stramenopiles</taxon>
        <taxon>Ochrophyta</taxon>
        <taxon>Bacillariophyta</taxon>
        <taxon>Coscinodiscophyceae</taxon>
        <taxon>Thalassiosirophycidae</taxon>
        <taxon>Stephanodiscales</taxon>
        <taxon>Stephanodiscaceae</taxon>
        <taxon>Cyclotella</taxon>
    </lineage>
</organism>
<proteinExistence type="inferred from homology"/>
<dbReference type="InterPro" id="IPR001948">
    <property type="entry name" value="Peptidase_M18"/>
</dbReference>
<dbReference type="Gene3D" id="2.30.250.10">
    <property type="entry name" value="Aminopeptidase i, Domain 2"/>
    <property type="match status" value="1"/>
</dbReference>
<comment type="cofactor">
    <cofactor evidence="2">
        <name>Zn(2+)</name>
        <dbReference type="ChEBI" id="CHEBI:29105"/>
    </cofactor>
</comment>
<keyword evidence="13" id="KW-1185">Reference proteome</keyword>
<keyword evidence="9 11" id="KW-0862">Zinc</keyword>
<dbReference type="PANTHER" id="PTHR28570">
    <property type="entry name" value="ASPARTYL AMINOPEPTIDASE"/>
    <property type="match status" value="1"/>
</dbReference>
<evidence type="ECO:0000256" key="1">
    <source>
        <dbReference type="ARBA" id="ARBA00001335"/>
    </source>
</evidence>
<dbReference type="PRINTS" id="PR00932">
    <property type="entry name" value="AMINO1PTASE"/>
</dbReference>
<dbReference type="NCBIfam" id="NF002759">
    <property type="entry name" value="PRK02813.1"/>
    <property type="match status" value="1"/>
</dbReference>
<evidence type="ECO:0000256" key="7">
    <source>
        <dbReference type="ARBA" id="ARBA00022723"/>
    </source>
</evidence>
<dbReference type="Gene3D" id="3.40.630.10">
    <property type="entry name" value="Zn peptidases"/>
    <property type="match status" value="1"/>
</dbReference>
<comment type="caution">
    <text evidence="12">The sequence shown here is derived from an EMBL/GenBank/DDBJ whole genome shotgun (WGS) entry which is preliminary data.</text>
</comment>
<dbReference type="EMBL" id="JALLPJ020001352">
    <property type="protein sequence ID" value="KAL3768153.1"/>
    <property type="molecule type" value="Genomic_DNA"/>
</dbReference>
<dbReference type="Proteomes" id="UP001530400">
    <property type="component" value="Unassembled WGS sequence"/>
</dbReference>
<evidence type="ECO:0000256" key="2">
    <source>
        <dbReference type="ARBA" id="ARBA00001947"/>
    </source>
</evidence>
<keyword evidence="5 11" id="KW-0031">Aminopeptidase</keyword>
<gene>
    <name evidence="12" type="ORF">ACHAWO_006523</name>
</gene>
<evidence type="ECO:0000313" key="13">
    <source>
        <dbReference type="Proteomes" id="UP001530400"/>
    </source>
</evidence>
<dbReference type="InterPro" id="IPR023358">
    <property type="entry name" value="Peptidase_M18_dom2"/>
</dbReference>
<dbReference type="Pfam" id="PF02127">
    <property type="entry name" value="Peptidase_M18"/>
    <property type="match status" value="1"/>
</dbReference>